<organism evidence="1 2">
    <name type="scientific">Senna tora</name>
    <dbReference type="NCBI Taxonomy" id="362788"/>
    <lineage>
        <taxon>Eukaryota</taxon>
        <taxon>Viridiplantae</taxon>
        <taxon>Streptophyta</taxon>
        <taxon>Embryophyta</taxon>
        <taxon>Tracheophyta</taxon>
        <taxon>Spermatophyta</taxon>
        <taxon>Magnoliopsida</taxon>
        <taxon>eudicotyledons</taxon>
        <taxon>Gunneridae</taxon>
        <taxon>Pentapetalae</taxon>
        <taxon>rosids</taxon>
        <taxon>fabids</taxon>
        <taxon>Fabales</taxon>
        <taxon>Fabaceae</taxon>
        <taxon>Caesalpinioideae</taxon>
        <taxon>Cassia clade</taxon>
        <taxon>Senna</taxon>
    </lineage>
</organism>
<dbReference type="GO" id="GO:0009451">
    <property type="term" value="P:RNA modification"/>
    <property type="evidence" value="ECO:0007669"/>
    <property type="project" value="InterPro"/>
</dbReference>
<dbReference type="InterPro" id="IPR008949">
    <property type="entry name" value="Isoprenoid_synthase_dom_sf"/>
</dbReference>
<dbReference type="SUPFAM" id="SSF48576">
    <property type="entry name" value="Terpenoid synthases"/>
    <property type="match status" value="1"/>
</dbReference>
<dbReference type="Proteomes" id="UP000634136">
    <property type="component" value="Unassembled WGS sequence"/>
</dbReference>
<gene>
    <name evidence="1" type="ORF">G2W53_018394</name>
</gene>
<proteinExistence type="predicted"/>
<evidence type="ECO:0000313" key="2">
    <source>
        <dbReference type="Proteomes" id="UP000634136"/>
    </source>
</evidence>
<dbReference type="InterPro" id="IPR011990">
    <property type="entry name" value="TPR-like_helical_dom_sf"/>
</dbReference>
<dbReference type="EMBL" id="JAAIUW010000006">
    <property type="protein sequence ID" value="KAF7827230.1"/>
    <property type="molecule type" value="Genomic_DNA"/>
</dbReference>
<dbReference type="Gene3D" id="1.25.40.10">
    <property type="entry name" value="Tetratricopeptide repeat domain"/>
    <property type="match status" value="1"/>
</dbReference>
<evidence type="ECO:0000313" key="1">
    <source>
        <dbReference type="EMBL" id="KAF7827230.1"/>
    </source>
</evidence>
<reference evidence="1" key="1">
    <citation type="submission" date="2020-09" db="EMBL/GenBank/DDBJ databases">
        <title>Genome-Enabled Discovery of Anthraquinone Biosynthesis in Senna tora.</title>
        <authorList>
            <person name="Kang S.-H."/>
            <person name="Pandey R.P."/>
            <person name="Lee C.-M."/>
            <person name="Sim J.-S."/>
            <person name="Jeong J.-T."/>
            <person name="Choi B.-S."/>
            <person name="Jung M."/>
            <person name="Ginzburg D."/>
            <person name="Zhao K."/>
            <person name="Won S.Y."/>
            <person name="Oh T.-J."/>
            <person name="Yu Y."/>
            <person name="Kim N.-H."/>
            <person name="Lee O.R."/>
            <person name="Lee T.-H."/>
            <person name="Bashyal P."/>
            <person name="Kim T.-S."/>
            <person name="Lee W.-H."/>
            <person name="Kawkins C."/>
            <person name="Kim C.-K."/>
            <person name="Kim J.S."/>
            <person name="Ahn B.O."/>
            <person name="Rhee S.Y."/>
            <person name="Sohng J.K."/>
        </authorList>
    </citation>
    <scope>NUCLEOTIDE SEQUENCE</scope>
    <source>
        <tissue evidence="1">Leaf</tissue>
    </source>
</reference>
<accession>A0A834TVV7</accession>
<dbReference type="PANTHER" id="PTHR47926:SF533">
    <property type="entry name" value="DYW DOMAIN-CONTAINING PROTEIN"/>
    <property type="match status" value="1"/>
</dbReference>
<sequence>MPKLVEHRDALTTSRMDQLEASVEAMKKKVDALTHSINNCLSPFTTSDTIVDSLSVASISQICLAPRTSQFATDVEDQQVHSMVSDDELEIADKLDPCENLSFDFGTNNDHVENHQLLPFLSSMEEDVENEEAISEVIDDEVWLGRSYPSRCPMSVSIFKAVCSKCALEIEDQFDDSVEFYENGLLGWLGYKFKIGKVVLTLCDLGIGNLGVGLKLHGRIIKYRLGIDAVIETLLLGMYDKLCCLGDAQKVLDKMGERNVVSLTDINPSYVENGKAREGLAMFNYMDIEGIKLAFVSMVEACAQFDCFKLTKWVHGYVLKRGLGGDGSLNNFVTFQYSHFDRLCDREGTLEKFIDSPTVSWTFIMILQHAFLGYGLEKLLVWNYDGSFILIYDPGGVFWLLQEKVAPMGLLLVFSKLPKLLLSCINCAEKSCNKGINKFAIMVFDPRIHNFSCIMIDHDAHLNDHAMKNSRILSVGGKRMRPSLVLWIAKGNVQYIEMMHIAGLIYASVWEEKKLRSLKEVVPQPYEMLVATLAGKFLFAPSSYCIVILQNLEGGGLNFSSYINLEDKVALKGGCNVMSTSRPKRISRSSWPTREHYIKMQYEGEKGWIIVESFLSVMFSLPSDTSLSSPLLLLLCYYAMVAPFTFYAKDICGVSIYASPTVCTSSGEALLDGVMLLVKQ</sequence>
<dbReference type="InterPro" id="IPR046960">
    <property type="entry name" value="PPR_At4g14850-like_plant"/>
</dbReference>
<protein>
    <submittedName>
        <fullName evidence="1">Putative pentatricopeptide repeat-containing protein</fullName>
    </submittedName>
</protein>
<dbReference type="PANTHER" id="PTHR47926">
    <property type="entry name" value="PENTATRICOPEPTIDE REPEAT-CONTAINING PROTEIN"/>
    <property type="match status" value="1"/>
</dbReference>
<keyword evidence="2" id="KW-1185">Reference proteome</keyword>
<comment type="caution">
    <text evidence="1">The sequence shown here is derived from an EMBL/GenBank/DDBJ whole genome shotgun (WGS) entry which is preliminary data.</text>
</comment>
<dbReference type="AlphaFoldDB" id="A0A834TVV7"/>
<name>A0A834TVV7_9FABA</name>
<dbReference type="GO" id="GO:0003723">
    <property type="term" value="F:RNA binding"/>
    <property type="evidence" value="ECO:0007669"/>
    <property type="project" value="InterPro"/>
</dbReference>